<dbReference type="GO" id="GO:0046872">
    <property type="term" value="F:metal ion binding"/>
    <property type="evidence" value="ECO:0007669"/>
    <property type="project" value="InterPro"/>
</dbReference>
<name>A0A2M6WLW4_9BACT</name>
<dbReference type="InterPro" id="IPR007863">
    <property type="entry name" value="Peptidase_M16_C"/>
</dbReference>
<dbReference type="AlphaFoldDB" id="A0A2M6WLW4"/>
<dbReference type="GO" id="GO:0004222">
    <property type="term" value="F:metalloendopeptidase activity"/>
    <property type="evidence" value="ECO:0007669"/>
    <property type="project" value="InterPro"/>
</dbReference>
<dbReference type="Pfam" id="PF05193">
    <property type="entry name" value="Peptidase_M16_C"/>
    <property type="match status" value="1"/>
</dbReference>
<accession>A0A2M6WLW4</accession>
<evidence type="ECO:0000256" key="2">
    <source>
        <dbReference type="RuleBase" id="RU004447"/>
    </source>
</evidence>
<evidence type="ECO:0000313" key="6">
    <source>
        <dbReference type="Proteomes" id="UP000229335"/>
    </source>
</evidence>
<dbReference type="Pfam" id="PF00675">
    <property type="entry name" value="Peptidase_M16"/>
    <property type="match status" value="1"/>
</dbReference>
<comment type="caution">
    <text evidence="5">The sequence shown here is derived from an EMBL/GenBank/DDBJ whole genome shotgun (WGS) entry which is preliminary data.</text>
</comment>
<dbReference type="GO" id="GO:0006508">
    <property type="term" value="P:proteolysis"/>
    <property type="evidence" value="ECO:0007669"/>
    <property type="project" value="InterPro"/>
</dbReference>
<protein>
    <recommendedName>
        <fullName evidence="7">Peptidase M16</fullName>
    </recommendedName>
</protein>
<dbReference type="InterPro" id="IPR011765">
    <property type="entry name" value="Pept_M16_N"/>
</dbReference>
<proteinExistence type="inferred from homology"/>
<evidence type="ECO:0008006" key="7">
    <source>
        <dbReference type="Google" id="ProtNLM"/>
    </source>
</evidence>
<dbReference type="InterPro" id="IPR011249">
    <property type="entry name" value="Metalloenz_LuxS/M16"/>
</dbReference>
<reference evidence="6" key="1">
    <citation type="submission" date="2017-09" db="EMBL/GenBank/DDBJ databases">
        <title>Depth-based differentiation of microbial function through sediment-hosted aquifers and enrichment of novel symbionts in the deep terrestrial subsurface.</title>
        <authorList>
            <person name="Probst A.J."/>
            <person name="Ladd B."/>
            <person name="Jarett J.K."/>
            <person name="Geller-Mcgrath D.E."/>
            <person name="Sieber C.M.K."/>
            <person name="Emerson J.B."/>
            <person name="Anantharaman K."/>
            <person name="Thomas B.C."/>
            <person name="Malmstrom R."/>
            <person name="Stieglmeier M."/>
            <person name="Klingl A."/>
            <person name="Woyke T."/>
            <person name="Ryan C.M."/>
            <person name="Banfield J.F."/>
        </authorList>
    </citation>
    <scope>NUCLEOTIDE SEQUENCE [LARGE SCALE GENOMIC DNA]</scope>
</reference>
<dbReference type="PROSITE" id="PS00143">
    <property type="entry name" value="INSULINASE"/>
    <property type="match status" value="1"/>
</dbReference>
<dbReference type="EMBL" id="PFAS01000042">
    <property type="protein sequence ID" value="PIT93780.1"/>
    <property type="molecule type" value="Genomic_DNA"/>
</dbReference>
<dbReference type="PANTHER" id="PTHR11851:SF49">
    <property type="entry name" value="MITOCHONDRIAL-PROCESSING PEPTIDASE SUBUNIT ALPHA"/>
    <property type="match status" value="1"/>
</dbReference>
<dbReference type="SUPFAM" id="SSF63411">
    <property type="entry name" value="LuxS/MPP-like metallohydrolase"/>
    <property type="match status" value="2"/>
</dbReference>
<feature type="domain" description="Peptidase M16 N-terminal" evidence="3">
    <location>
        <begin position="16"/>
        <end position="160"/>
    </location>
</feature>
<comment type="similarity">
    <text evidence="1 2">Belongs to the peptidase M16 family.</text>
</comment>
<gene>
    <name evidence="5" type="ORF">COU00_02540</name>
</gene>
<evidence type="ECO:0000313" key="5">
    <source>
        <dbReference type="EMBL" id="PIT93780.1"/>
    </source>
</evidence>
<dbReference type="PANTHER" id="PTHR11851">
    <property type="entry name" value="METALLOPROTEASE"/>
    <property type="match status" value="1"/>
</dbReference>
<dbReference type="InterPro" id="IPR050361">
    <property type="entry name" value="MPP/UQCRC_Complex"/>
</dbReference>
<evidence type="ECO:0000259" key="3">
    <source>
        <dbReference type="Pfam" id="PF00675"/>
    </source>
</evidence>
<evidence type="ECO:0000256" key="1">
    <source>
        <dbReference type="ARBA" id="ARBA00007261"/>
    </source>
</evidence>
<dbReference type="Proteomes" id="UP000229335">
    <property type="component" value="Unassembled WGS sequence"/>
</dbReference>
<organism evidence="5 6">
    <name type="scientific">Candidatus Falkowbacteria bacterium CG10_big_fil_rev_8_21_14_0_10_43_11</name>
    <dbReference type="NCBI Taxonomy" id="1974568"/>
    <lineage>
        <taxon>Bacteria</taxon>
        <taxon>Candidatus Falkowiibacteriota</taxon>
    </lineage>
</organism>
<dbReference type="InterPro" id="IPR001431">
    <property type="entry name" value="Pept_M16_Zn_BS"/>
</dbReference>
<sequence length="420" mass="47366">MYKKEVLKNGVRLLTVPMPSTQTFTILVMVATGSRHETRENNGISHFLEHMFFKGTKKRPTAFALATELDKVGGEFNAFTSKEYTGYYAKVGGEHAALAVDVIGDILLNSKFERAEIERERGVILEEINLYENNPVMHIEDIFESCLYGDTPAGWDTIGTKENVSRFRRKDFLRYWQGHYQGKNIAAGLAGRFSARDIKAVKEIFARVTGGEKNKLENFAVKQTAPRLKIKRQETKQANFSLGVPAYGYYHQDYEAAKLLGVILGGSMSSRLFIAVRERRGLAYQVHTDVEGYRDGGYLTTVVGTSPDKTEKAVKIILEEYKKVSREGVSAAELTKAKDFIKGKLALHLESSDELAGWYLKQEILDREVMAPEEYSQKISAVKLSDIKRVAGEIFQNNRLNLAVIGYRIKENGLKRLLKL</sequence>
<evidence type="ECO:0000259" key="4">
    <source>
        <dbReference type="Pfam" id="PF05193"/>
    </source>
</evidence>
<dbReference type="Gene3D" id="3.30.830.10">
    <property type="entry name" value="Metalloenzyme, LuxS/M16 peptidase-like"/>
    <property type="match status" value="2"/>
</dbReference>
<feature type="domain" description="Peptidase M16 C-terminal" evidence="4">
    <location>
        <begin position="167"/>
        <end position="339"/>
    </location>
</feature>